<dbReference type="SUPFAM" id="SSF48371">
    <property type="entry name" value="ARM repeat"/>
    <property type="match status" value="1"/>
</dbReference>
<dbReference type="PROSITE" id="PS50303">
    <property type="entry name" value="PUM_HD"/>
    <property type="match status" value="1"/>
</dbReference>
<dbReference type="InterPro" id="IPR001313">
    <property type="entry name" value="Pumilio_RNA-bd_rpt"/>
</dbReference>
<dbReference type="SMART" id="SM00025">
    <property type="entry name" value="Pumilio"/>
    <property type="match status" value="7"/>
</dbReference>
<dbReference type="InterPro" id="IPR033712">
    <property type="entry name" value="Pumilio_RNA-bd"/>
</dbReference>
<evidence type="ECO:0000256" key="6">
    <source>
        <dbReference type="SAM" id="MobiDB-lite"/>
    </source>
</evidence>
<dbReference type="PANTHER" id="PTHR12537:SF12">
    <property type="entry name" value="MATERNAL PROTEIN PUMILIO"/>
    <property type="match status" value="1"/>
</dbReference>
<dbReference type="Proteomes" id="UP001186944">
    <property type="component" value="Unassembled WGS sequence"/>
</dbReference>
<gene>
    <name evidence="8" type="ORF">FSP39_002529</name>
</gene>
<feature type="repeat" description="Pumilio" evidence="5">
    <location>
        <begin position="778"/>
        <end position="813"/>
    </location>
</feature>
<accession>A0AA88XKP4</accession>
<evidence type="ECO:0000256" key="3">
    <source>
        <dbReference type="ARBA" id="ARBA00022737"/>
    </source>
</evidence>
<feature type="compositionally biased region" description="Low complexity" evidence="6">
    <location>
        <begin position="476"/>
        <end position="499"/>
    </location>
</feature>
<feature type="domain" description="PUM-HD" evidence="7">
    <location>
        <begin position="650"/>
        <end position="965"/>
    </location>
</feature>
<evidence type="ECO:0000256" key="1">
    <source>
        <dbReference type="ARBA" id="ARBA00004496"/>
    </source>
</evidence>
<feature type="repeat" description="Pumilio" evidence="5">
    <location>
        <begin position="742"/>
        <end position="777"/>
    </location>
</feature>
<dbReference type="GO" id="GO:0035196">
    <property type="term" value="P:miRNA processing"/>
    <property type="evidence" value="ECO:0007669"/>
    <property type="project" value="TreeGrafter"/>
</dbReference>
<dbReference type="PROSITE" id="PS50302">
    <property type="entry name" value="PUM"/>
    <property type="match status" value="7"/>
</dbReference>
<dbReference type="CDD" id="cd07920">
    <property type="entry name" value="Pumilio"/>
    <property type="match status" value="1"/>
</dbReference>
<dbReference type="InterPro" id="IPR011989">
    <property type="entry name" value="ARM-like"/>
</dbReference>
<dbReference type="AlphaFoldDB" id="A0AA88XKP4"/>
<dbReference type="Pfam" id="PF00806">
    <property type="entry name" value="PUF"/>
    <property type="match status" value="7"/>
</dbReference>
<feature type="compositionally biased region" description="Basic and acidic residues" evidence="6">
    <location>
        <begin position="539"/>
        <end position="549"/>
    </location>
</feature>
<feature type="region of interest" description="Disordered" evidence="6">
    <location>
        <begin position="1"/>
        <end position="43"/>
    </location>
</feature>
<evidence type="ECO:0000313" key="8">
    <source>
        <dbReference type="EMBL" id="KAK3087170.1"/>
    </source>
</evidence>
<keyword evidence="3" id="KW-0677">Repeat</keyword>
<feature type="region of interest" description="Disordered" evidence="6">
    <location>
        <begin position="365"/>
        <end position="399"/>
    </location>
</feature>
<dbReference type="GO" id="GO:0043488">
    <property type="term" value="P:regulation of mRNA stability"/>
    <property type="evidence" value="ECO:0007669"/>
    <property type="project" value="TreeGrafter"/>
</dbReference>
<keyword evidence="4" id="KW-0694">RNA-binding</keyword>
<feature type="compositionally biased region" description="Polar residues" evidence="6">
    <location>
        <begin position="522"/>
        <end position="538"/>
    </location>
</feature>
<feature type="repeat" description="Pumilio" evidence="5">
    <location>
        <begin position="670"/>
        <end position="705"/>
    </location>
</feature>
<feature type="compositionally biased region" description="Low complexity" evidence="6">
    <location>
        <begin position="365"/>
        <end position="383"/>
    </location>
</feature>
<name>A0AA88XKP4_PINIB</name>
<dbReference type="PANTHER" id="PTHR12537">
    <property type="entry name" value="RNA BINDING PROTEIN PUMILIO-RELATED"/>
    <property type="match status" value="1"/>
</dbReference>
<feature type="region of interest" description="Disordered" evidence="6">
    <location>
        <begin position="522"/>
        <end position="558"/>
    </location>
</feature>
<evidence type="ECO:0000256" key="5">
    <source>
        <dbReference type="PROSITE-ProRule" id="PRU00317"/>
    </source>
</evidence>
<evidence type="ECO:0000259" key="7">
    <source>
        <dbReference type="PROSITE" id="PS50303"/>
    </source>
</evidence>
<feature type="region of interest" description="Disordered" evidence="6">
    <location>
        <begin position="476"/>
        <end position="507"/>
    </location>
</feature>
<organism evidence="8 9">
    <name type="scientific">Pinctada imbricata</name>
    <name type="common">Atlantic pearl-oyster</name>
    <name type="synonym">Pinctada martensii</name>
    <dbReference type="NCBI Taxonomy" id="66713"/>
    <lineage>
        <taxon>Eukaryota</taxon>
        <taxon>Metazoa</taxon>
        <taxon>Spiralia</taxon>
        <taxon>Lophotrochozoa</taxon>
        <taxon>Mollusca</taxon>
        <taxon>Bivalvia</taxon>
        <taxon>Autobranchia</taxon>
        <taxon>Pteriomorphia</taxon>
        <taxon>Pterioida</taxon>
        <taxon>Pterioidea</taxon>
        <taxon>Pteriidae</taxon>
        <taxon>Pinctada</taxon>
    </lineage>
</organism>
<feature type="repeat" description="Pumilio" evidence="5">
    <location>
        <begin position="814"/>
        <end position="849"/>
    </location>
</feature>
<feature type="repeat" description="Pumilio" evidence="5">
    <location>
        <begin position="850"/>
        <end position="885"/>
    </location>
</feature>
<evidence type="ECO:0000256" key="2">
    <source>
        <dbReference type="ARBA" id="ARBA00022490"/>
    </source>
</evidence>
<dbReference type="GO" id="GO:0003730">
    <property type="term" value="F:mRNA 3'-UTR binding"/>
    <property type="evidence" value="ECO:0007669"/>
    <property type="project" value="TreeGrafter"/>
</dbReference>
<dbReference type="FunFam" id="1.25.10.10:FF:000004">
    <property type="entry name" value="Pumilio homolog 1 isoform 2"/>
    <property type="match status" value="1"/>
</dbReference>
<comment type="subcellular location">
    <subcellularLocation>
        <location evidence="1">Cytoplasm</location>
    </subcellularLocation>
</comment>
<reference evidence="8" key="1">
    <citation type="submission" date="2019-08" db="EMBL/GenBank/DDBJ databases">
        <title>The improved chromosome-level genome for the pearl oyster Pinctada fucata martensii using PacBio sequencing and Hi-C.</title>
        <authorList>
            <person name="Zheng Z."/>
        </authorList>
    </citation>
    <scope>NUCLEOTIDE SEQUENCE</scope>
    <source>
        <strain evidence="8">ZZ-2019</strain>
        <tissue evidence="8">Adductor muscle</tissue>
    </source>
</reference>
<dbReference type="InterPro" id="IPR033133">
    <property type="entry name" value="PUM-HD"/>
</dbReference>
<feature type="repeat" description="Pumilio" evidence="5">
    <location>
        <begin position="898"/>
        <end position="936"/>
    </location>
</feature>
<dbReference type="Gene3D" id="1.25.10.10">
    <property type="entry name" value="Leucine-rich Repeat Variant"/>
    <property type="match status" value="1"/>
</dbReference>
<keyword evidence="2" id="KW-0963">Cytoplasm</keyword>
<protein>
    <recommendedName>
        <fullName evidence="7">PUM-HD domain-containing protein</fullName>
    </recommendedName>
</protein>
<dbReference type="InterPro" id="IPR016024">
    <property type="entry name" value="ARM-type_fold"/>
</dbReference>
<evidence type="ECO:0000256" key="4">
    <source>
        <dbReference type="ARBA" id="ARBA00022884"/>
    </source>
</evidence>
<feature type="repeat" description="Pumilio" evidence="5">
    <location>
        <begin position="706"/>
        <end position="741"/>
    </location>
</feature>
<proteinExistence type="predicted"/>
<comment type="caution">
    <text evidence="8">The sequence shown here is derived from an EMBL/GenBank/DDBJ whole genome shotgun (WGS) entry which is preliminary data.</text>
</comment>
<dbReference type="GO" id="GO:0005829">
    <property type="term" value="C:cytosol"/>
    <property type="evidence" value="ECO:0007669"/>
    <property type="project" value="TreeGrafter"/>
</dbReference>
<evidence type="ECO:0000313" key="9">
    <source>
        <dbReference type="Proteomes" id="UP001186944"/>
    </source>
</evidence>
<dbReference type="EMBL" id="VSWD01000011">
    <property type="protein sequence ID" value="KAK3087170.1"/>
    <property type="molecule type" value="Genomic_DNA"/>
</dbReference>
<keyword evidence="9" id="KW-1185">Reference proteome</keyword>
<sequence>MDQVSWNGGQANQRLMNGDMAGNQTKQSSNFSGSRSQDDATVGYFFQRPQSDTEINIYPNKQRWAIGDDSILEQSRNVTSVQDLERDFHAMSMGRESMHHGKKFWEVGDAPKHGDHGKQMFAGNPWMGGREDAWGNPTGRKVTFDGGMDGHQEKKSKTPSPFEGHDGDRGEDKGENMPTNGLMQNGIDEEPYRRGSRQNSPSNDDKLAQMGGMDMQKLAAINNLKPDGEFMDNHQGHFQGPGFHLDAPPPFDPVGIDPVQFDYNNIAPPSMDSPNFNNMDYNQQQLLQRQQQPIAVLTQQQYALAAQQQQLGLTPTGLPAPYVISQDPYAVGIPIAGPAVIHPQYYGVQGPWGIYPANLIQQQGQHTPQGLTQQQQQQQQQQQMMRSQSGRPLTPQQNDNMAQQNMQAPALQTPNPQYQILAPAYYDQNGQLVMGNPRGLGTPVRLVSPAPVLVSATANQQGGALGNSPLRLLTTQGQQMPTTPPVNFSSNNNSNNQNNMGYNTPSSSLGFSQVSSSLFSLNQPSNFNNSSTNQSLDSGQRRDSLDYKQRQPLPPLNQFYGSMGSMGSMSASPAGPYGLSTNWTKYDTPTFTLWIFIKSIIRMYSAAPGAEAKFRNGPMGTSNGFFSGSSLFPNRTLATRSASLTKEVTGRSRLLEDFRNNRIPNLQLKDLTNHVVEFSQDQHGSRFIQQKLERASSQEKSMVFNEILASAYQLMTDVFGNYVIQKFFEFGATDQKQTLAQRLRGHVLQLALQMYGCRVIQKALETIPQEMQVEIVKELDGHVLKCVKDQNGNHVVQKCIECVDPVHLQFIIDAFKGQVLNLSTHPYGCRVIQRILEHCTKDQTTPVLEELHQATERLVQDQYGNYVIQHVLEHGQPEDKSKIVAELRGKVLILSQHKFARPHSALYTMMKDQFANYVVQKMIDVAEPTQRKILMHKIRPHIATLRKYTYWQTYPCQAREVLHEE</sequence>
<feature type="compositionally biased region" description="Polar residues" evidence="6">
    <location>
        <begin position="1"/>
        <end position="15"/>
    </location>
</feature>
<feature type="region of interest" description="Disordered" evidence="6">
    <location>
        <begin position="129"/>
        <end position="209"/>
    </location>
</feature>
<feature type="compositionally biased region" description="Polar residues" evidence="6">
    <location>
        <begin position="22"/>
        <end position="35"/>
    </location>
</feature>
<feature type="compositionally biased region" description="Basic and acidic residues" evidence="6">
    <location>
        <begin position="163"/>
        <end position="175"/>
    </location>
</feature>